<evidence type="ECO:0000256" key="1">
    <source>
        <dbReference type="SAM" id="MobiDB-lite"/>
    </source>
</evidence>
<evidence type="ECO:0000256" key="2">
    <source>
        <dbReference type="SAM" id="SignalP"/>
    </source>
</evidence>
<evidence type="ECO:0000313" key="4">
    <source>
        <dbReference type="EMBL" id="MBC8530265.1"/>
    </source>
</evidence>
<feature type="chain" id="PRO_5036997131" evidence="2">
    <location>
        <begin position="22"/>
        <end position="376"/>
    </location>
</feature>
<feature type="signal peptide" evidence="2">
    <location>
        <begin position="1"/>
        <end position="21"/>
    </location>
</feature>
<dbReference type="InterPro" id="IPR019606">
    <property type="entry name" value="GerMN"/>
</dbReference>
<accession>A0A926D4M7</accession>
<gene>
    <name evidence="4" type="ORF">H8696_00190</name>
</gene>
<dbReference type="Gene3D" id="2.40.360.20">
    <property type="match status" value="1"/>
</dbReference>
<dbReference type="AlphaFoldDB" id="A0A926D4M7"/>
<keyword evidence="5" id="KW-1185">Reference proteome</keyword>
<dbReference type="Pfam" id="PF10646">
    <property type="entry name" value="Germane"/>
    <property type="match status" value="1"/>
</dbReference>
<feature type="region of interest" description="Disordered" evidence="1">
    <location>
        <begin position="27"/>
        <end position="65"/>
    </location>
</feature>
<keyword evidence="2" id="KW-0732">Signal</keyword>
<dbReference type="EMBL" id="JACRSR010000001">
    <property type="protein sequence ID" value="MBC8530265.1"/>
    <property type="molecule type" value="Genomic_DNA"/>
</dbReference>
<organism evidence="4 5">
    <name type="scientific">Gehongia tenuis</name>
    <dbReference type="NCBI Taxonomy" id="2763655"/>
    <lineage>
        <taxon>Bacteria</taxon>
        <taxon>Bacillati</taxon>
        <taxon>Bacillota</taxon>
        <taxon>Clostridia</taxon>
        <taxon>Christensenellales</taxon>
        <taxon>Christensenellaceae</taxon>
        <taxon>Gehongia</taxon>
    </lineage>
</organism>
<comment type="caution">
    <text evidence="4">The sequence shown here is derived from an EMBL/GenBank/DDBJ whole genome shotgun (WGS) entry which is preliminary data.</text>
</comment>
<protein>
    <submittedName>
        <fullName evidence="4">GerMN domain-containing protein</fullName>
    </submittedName>
</protein>
<proteinExistence type="predicted"/>
<dbReference type="Proteomes" id="UP000623172">
    <property type="component" value="Unassembled WGS sequence"/>
</dbReference>
<dbReference type="PROSITE" id="PS51257">
    <property type="entry name" value="PROKAR_LIPOPROTEIN"/>
    <property type="match status" value="1"/>
</dbReference>
<dbReference type="RefSeq" id="WP_249314154.1">
    <property type="nucleotide sequence ID" value="NZ_JACRSR010000001.1"/>
</dbReference>
<feature type="domain" description="GerMN" evidence="3">
    <location>
        <begin position="266"/>
        <end position="356"/>
    </location>
</feature>
<reference evidence="4" key="1">
    <citation type="submission" date="2020-08" db="EMBL/GenBank/DDBJ databases">
        <title>Genome public.</title>
        <authorList>
            <person name="Liu C."/>
            <person name="Sun Q."/>
        </authorList>
    </citation>
    <scope>NUCLEOTIDE SEQUENCE</scope>
    <source>
        <strain evidence="4">NSJ-53</strain>
    </source>
</reference>
<dbReference type="SMART" id="SM00909">
    <property type="entry name" value="Germane"/>
    <property type="match status" value="1"/>
</dbReference>
<name>A0A926D4M7_9FIRM</name>
<sequence length="376" mass="40862">MKKIAWILAALLMLGGCSAPAAETAAPSVSAEPTKEVAKSGPTLVPSQSQAPATPEPVQDPDDELSGYFPFLADTTLIYTGEGGEYTDEQVFFDFTGGNRAQMRCIGTGTTSVSVLEKADGKLERIYFRGESYGLENKLDVTAESREIVLQEPLEVGTSWSVDSQGAASTYEITGKDVEITTPAGTFETLEVTRTEEGATEKSYYAKGLGLVKTLYESGEMTVTKELAEIVEGGRTEELYVTYPDVTHNQYKDEKRTVEVATNERPEAMLEALFKHPSDSGLTALMGEDAAINSVTVSAEEGIIRIDFSRSFVSSMNAGAGVENMILQAIAYTLSSYYGYPEVKITLDGANYESGHIYQEDDDTFEVVREDLYPNE</sequence>
<evidence type="ECO:0000313" key="5">
    <source>
        <dbReference type="Proteomes" id="UP000623172"/>
    </source>
</evidence>
<evidence type="ECO:0000259" key="3">
    <source>
        <dbReference type="SMART" id="SM00909"/>
    </source>
</evidence>